<accession>A0ABU5LA14</accession>
<dbReference type="PROSITE" id="PS51257">
    <property type="entry name" value="PROKAR_LIPOPROTEIN"/>
    <property type="match status" value="1"/>
</dbReference>
<protein>
    <submittedName>
        <fullName evidence="2">Uncharacterized protein</fullName>
    </submittedName>
</protein>
<gene>
    <name evidence="2" type="ORF">Cyrtocomes_01076</name>
</gene>
<dbReference type="Proteomes" id="UP001293791">
    <property type="component" value="Unassembled WGS sequence"/>
</dbReference>
<name>A0ABU5LA14_9RICK</name>
<dbReference type="EMBL" id="JARGYT010000088">
    <property type="protein sequence ID" value="MDZ5762684.1"/>
    <property type="molecule type" value="Genomic_DNA"/>
</dbReference>
<keyword evidence="1" id="KW-0732">Signal</keyword>
<evidence type="ECO:0000313" key="2">
    <source>
        <dbReference type="EMBL" id="MDZ5762684.1"/>
    </source>
</evidence>
<evidence type="ECO:0000256" key="1">
    <source>
        <dbReference type="SAM" id="SignalP"/>
    </source>
</evidence>
<proteinExistence type="predicted"/>
<comment type="caution">
    <text evidence="2">The sequence shown here is derived from an EMBL/GenBank/DDBJ whole genome shotgun (WGS) entry which is preliminary data.</text>
</comment>
<reference evidence="2 3" key="1">
    <citation type="submission" date="2023-02" db="EMBL/GenBank/DDBJ databases">
        <title>Host association and intracellularity evolved multiple times independently in the Rickettsiales.</title>
        <authorList>
            <person name="Castelli M."/>
            <person name="Nardi T."/>
            <person name="Gammuto L."/>
            <person name="Bellinzona G."/>
            <person name="Sabaneyeva E."/>
            <person name="Potekhin A."/>
            <person name="Serra V."/>
            <person name="Petroni G."/>
            <person name="Sassera D."/>
        </authorList>
    </citation>
    <scope>NUCLEOTIDE SEQUENCE [LARGE SCALE GENOMIC DNA]</scope>
    <source>
        <strain evidence="2 3">BOD18</strain>
    </source>
</reference>
<keyword evidence="3" id="KW-1185">Reference proteome</keyword>
<sequence length="117" mass="13501">MINKSNLYTLLLSASCIGVLGAGNAFASGINWHWLTKRDNVEFINSIEWRSLNGTNYIYKRSYSPKWFFFGNTKEGSLDIGKKYNYACSNVKGQEKLKQCLNTEIDNLEEMFEIRHC</sequence>
<feature type="signal peptide" evidence="1">
    <location>
        <begin position="1"/>
        <end position="27"/>
    </location>
</feature>
<evidence type="ECO:0000313" key="3">
    <source>
        <dbReference type="Proteomes" id="UP001293791"/>
    </source>
</evidence>
<dbReference type="RefSeq" id="WP_322498132.1">
    <property type="nucleotide sequence ID" value="NZ_JARGYT010000088.1"/>
</dbReference>
<feature type="chain" id="PRO_5046708462" evidence="1">
    <location>
        <begin position="28"/>
        <end position="117"/>
    </location>
</feature>
<organism evidence="2 3">
    <name type="scientific">Candidatus Cyrtobacter comes</name>
    <dbReference type="NCBI Taxonomy" id="675776"/>
    <lineage>
        <taxon>Bacteria</taxon>
        <taxon>Pseudomonadati</taxon>
        <taxon>Pseudomonadota</taxon>
        <taxon>Alphaproteobacteria</taxon>
        <taxon>Rickettsiales</taxon>
        <taxon>Candidatus Midichloriaceae</taxon>
        <taxon>Candidatus Cyrtobacter</taxon>
    </lineage>
</organism>